<evidence type="ECO:0000313" key="6">
    <source>
        <dbReference type="Proteomes" id="UP000178622"/>
    </source>
</evidence>
<proteinExistence type="predicted"/>
<dbReference type="Pfam" id="PF25989">
    <property type="entry name" value="YknX_C"/>
    <property type="match status" value="1"/>
</dbReference>
<dbReference type="InterPro" id="IPR058636">
    <property type="entry name" value="Beta-barrel_YknX"/>
</dbReference>
<dbReference type="PANTHER" id="PTHR30469:SF33">
    <property type="entry name" value="SLR1207 PROTEIN"/>
    <property type="match status" value="1"/>
</dbReference>
<evidence type="ECO:0000256" key="1">
    <source>
        <dbReference type="SAM" id="Coils"/>
    </source>
</evidence>
<dbReference type="STRING" id="1859473.BG261_03200"/>
<evidence type="ECO:0000313" key="5">
    <source>
        <dbReference type="EMBL" id="OFI49602.1"/>
    </source>
</evidence>
<feature type="domain" description="YknX-like C-terminal permuted SH3-like" evidence="3">
    <location>
        <begin position="323"/>
        <end position="389"/>
    </location>
</feature>
<evidence type="ECO:0000256" key="2">
    <source>
        <dbReference type="SAM" id="Phobius"/>
    </source>
</evidence>
<keyword evidence="6" id="KW-1185">Reference proteome</keyword>
<dbReference type="Gene3D" id="2.40.420.20">
    <property type="match status" value="1"/>
</dbReference>
<dbReference type="InterPro" id="IPR058637">
    <property type="entry name" value="YknX-like_C"/>
</dbReference>
<dbReference type="Pfam" id="PF25990">
    <property type="entry name" value="Beta-barrel_YknX"/>
    <property type="match status" value="1"/>
</dbReference>
<dbReference type="AlphaFoldDB" id="A0A1E8GMY8"/>
<accession>A0A1E8GMY8</accession>
<dbReference type="Proteomes" id="UP000178622">
    <property type="component" value="Unassembled WGS sequence"/>
</dbReference>
<feature type="transmembrane region" description="Helical" evidence="2">
    <location>
        <begin position="16"/>
        <end position="36"/>
    </location>
</feature>
<organism evidence="5 6">
    <name type="scientific">Floricoccus tropicus</name>
    <dbReference type="NCBI Taxonomy" id="1859473"/>
    <lineage>
        <taxon>Bacteria</taxon>
        <taxon>Bacillati</taxon>
        <taxon>Bacillota</taxon>
        <taxon>Bacilli</taxon>
        <taxon>Lactobacillales</taxon>
        <taxon>Streptococcaceae</taxon>
        <taxon>Floricoccus</taxon>
    </lineage>
</organism>
<dbReference type="OrthoDB" id="85226at2"/>
<feature type="coiled-coil region" evidence="1">
    <location>
        <begin position="122"/>
        <end position="149"/>
    </location>
</feature>
<name>A0A1E8GMY8_9LACT</name>
<comment type="caution">
    <text evidence="5">The sequence shown here is derived from an EMBL/GenBank/DDBJ whole genome shotgun (WGS) entry which is preliminary data.</text>
</comment>
<dbReference type="EMBL" id="MKIR01000012">
    <property type="protein sequence ID" value="OFI49602.1"/>
    <property type="molecule type" value="Genomic_DNA"/>
</dbReference>
<keyword evidence="1" id="KW-0175">Coiled coil</keyword>
<feature type="coiled-coil region" evidence="1">
    <location>
        <begin position="176"/>
        <end position="203"/>
    </location>
</feature>
<dbReference type="RefSeq" id="WP_070792117.1">
    <property type="nucleotide sequence ID" value="NZ_MKIR01000012.1"/>
</dbReference>
<evidence type="ECO:0000259" key="3">
    <source>
        <dbReference type="Pfam" id="PF25989"/>
    </source>
</evidence>
<dbReference type="GO" id="GO:0015562">
    <property type="term" value="F:efflux transmembrane transporter activity"/>
    <property type="evidence" value="ECO:0007669"/>
    <property type="project" value="TreeGrafter"/>
</dbReference>
<dbReference type="GO" id="GO:1990281">
    <property type="term" value="C:efflux pump complex"/>
    <property type="evidence" value="ECO:0007669"/>
    <property type="project" value="TreeGrafter"/>
</dbReference>
<feature type="domain" description="YknX-like beta-barrel" evidence="4">
    <location>
        <begin position="239"/>
        <end position="318"/>
    </location>
</feature>
<dbReference type="Gene3D" id="2.40.50.100">
    <property type="match status" value="1"/>
</dbReference>
<evidence type="ECO:0000259" key="4">
    <source>
        <dbReference type="Pfam" id="PF25990"/>
    </source>
</evidence>
<keyword evidence="2" id="KW-1133">Transmembrane helix</keyword>
<dbReference type="PANTHER" id="PTHR30469">
    <property type="entry name" value="MULTIDRUG RESISTANCE PROTEIN MDTA"/>
    <property type="match status" value="1"/>
</dbReference>
<gene>
    <name evidence="5" type="ORF">BG261_03200</name>
</gene>
<keyword evidence="2" id="KW-0812">Transmembrane</keyword>
<reference evidence="6" key="1">
    <citation type="submission" date="2016-09" db="EMBL/GenBank/DDBJ databases">
        <title>Draft genome sequence of a novel species of the family Streptococcaceae isolated from flowers.</title>
        <authorList>
            <person name="Chuah L.-O."/>
            <person name="Yap K.-P."/>
            <person name="Thong K.L."/>
            <person name="Liong M.T."/>
            <person name="Ahmad R."/>
            <person name="Rusul G."/>
        </authorList>
    </citation>
    <scope>NUCLEOTIDE SEQUENCE [LARGE SCALE GENOMIC DNA]</scope>
    <source>
        <strain evidence="6">DF1</strain>
    </source>
</reference>
<protein>
    <recommendedName>
        <fullName evidence="7">RND efflux pump membrane fusion protein barrel-sandwich domain-containing protein</fullName>
    </recommendedName>
</protein>
<sequence>MSKSRVKKKLTKKQKVRYSIIGGILLLLLLIGAIIYKANSTNNSKKDEKDSYEILIVKEKDPLILKGIVQPKDTQYFNFDQSQGKISNISVQNGQNVKTGEVIATYQNATAEDQADEQSQSLDKFNLAVSNAQDNLNVATDKQGELETQLANARIDNDKASIEASKQALSAQKDVVNQAQQALDSANLDLSNASKSIERAQKRVTTTVTAPSDGIVYINEKGKVDPTVAYATLVSPETVVNGTVSEYDFKKVKKDQEVDIKSISDDKKIKGKVTNVNQLPETSGQAGADANKSSVSNYSFTVQPEENMQYGTNVQISIKSTTLEIPKSAVLKEEDGNYVFLYKDGKAKKQAVTVSEAGNIDVVNKGLNAKDVIIVKPDKEIKDGKEVKVADNK</sequence>
<keyword evidence="2" id="KW-0472">Membrane</keyword>
<evidence type="ECO:0008006" key="7">
    <source>
        <dbReference type="Google" id="ProtNLM"/>
    </source>
</evidence>